<dbReference type="OrthoDB" id="2991022at2"/>
<keyword evidence="1" id="KW-1133">Transmembrane helix</keyword>
<gene>
    <name evidence="2" type="ORF">SAMN05421852_10493</name>
</gene>
<organism evidence="2 3">
    <name type="scientific">Thermoflavimicrobium dichotomicum</name>
    <dbReference type="NCBI Taxonomy" id="46223"/>
    <lineage>
        <taxon>Bacteria</taxon>
        <taxon>Bacillati</taxon>
        <taxon>Bacillota</taxon>
        <taxon>Bacilli</taxon>
        <taxon>Bacillales</taxon>
        <taxon>Thermoactinomycetaceae</taxon>
        <taxon>Thermoflavimicrobium</taxon>
    </lineage>
</organism>
<keyword evidence="1" id="KW-0472">Membrane</keyword>
<dbReference type="Proteomes" id="UP000199545">
    <property type="component" value="Unassembled WGS sequence"/>
</dbReference>
<keyword evidence="1" id="KW-0812">Transmembrane</keyword>
<evidence type="ECO:0000256" key="1">
    <source>
        <dbReference type="SAM" id="Phobius"/>
    </source>
</evidence>
<reference evidence="2 3" key="1">
    <citation type="submission" date="2016-10" db="EMBL/GenBank/DDBJ databases">
        <authorList>
            <person name="de Groot N.N."/>
        </authorList>
    </citation>
    <scope>NUCLEOTIDE SEQUENCE [LARGE SCALE GENOMIC DNA]</scope>
    <source>
        <strain evidence="2 3">DSM 44778</strain>
    </source>
</reference>
<sequence>MQETERGIALPTVLAISFLLFVLFTAMIGQIVRSQQAHRLYVEAVRAQYAAESGIAWRQLRLSKKNNDIHMEEREIDRIRVLTQVKRVNQLNQWQISATAFARYGVSQTITVYLDENTLEILRWVR</sequence>
<dbReference type="AlphaFoldDB" id="A0A1I3NDH4"/>
<name>A0A1I3NDH4_9BACL</name>
<evidence type="ECO:0000313" key="2">
    <source>
        <dbReference type="EMBL" id="SFJ07127.1"/>
    </source>
</evidence>
<dbReference type="RefSeq" id="WP_093228840.1">
    <property type="nucleotide sequence ID" value="NZ_FORR01000004.1"/>
</dbReference>
<feature type="transmembrane region" description="Helical" evidence="1">
    <location>
        <begin position="12"/>
        <end position="32"/>
    </location>
</feature>
<evidence type="ECO:0000313" key="3">
    <source>
        <dbReference type="Proteomes" id="UP000199545"/>
    </source>
</evidence>
<proteinExistence type="predicted"/>
<dbReference type="EMBL" id="FORR01000004">
    <property type="protein sequence ID" value="SFJ07127.1"/>
    <property type="molecule type" value="Genomic_DNA"/>
</dbReference>
<dbReference type="STRING" id="46223.SAMN05421852_10493"/>
<protein>
    <submittedName>
        <fullName evidence="2">Uncharacterized protein</fullName>
    </submittedName>
</protein>
<accession>A0A1I3NDH4</accession>
<keyword evidence="3" id="KW-1185">Reference proteome</keyword>